<proteinExistence type="predicted"/>
<dbReference type="EnsemblMetazoa" id="RPRC000666-RA">
    <property type="protein sequence ID" value="RPRC000666-PA"/>
    <property type="gene ID" value="RPRC000666"/>
</dbReference>
<name>T1H9G3_RHOPR</name>
<dbReference type="EMBL" id="ACPB03001102">
    <property type="status" value="NOT_ANNOTATED_CDS"/>
    <property type="molecule type" value="Genomic_DNA"/>
</dbReference>
<protein>
    <submittedName>
        <fullName evidence="1">Uncharacterized protein</fullName>
    </submittedName>
</protein>
<dbReference type="AlphaFoldDB" id="T1H9G3"/>
<reference evidence="1" key="1">
    <citation type="submission" date="2015-05" db="UniProtKB">
        <authorList>
            <consortium name="EnsemblMetazoa"/>
        </authorList>
    </citation>
    <scope>IDENTIFICATION</scope>
</reference>
<dbReference type="Proteomes" id="UP000015103">
    <property type="component" value="Unassembled WGS sequence"/>
</dbReference>
<dbReference type="VEuPathDB" id="VectorBase:RPRC000666"/>
<accession>T1H9G3</accession>
<evidence type="ECO:0000313" key="2">
    <source>
        <dbReference type="Proteomes" id="UP000015103"/>
    </source>
</evidence>
<keyword evidence="2" id="KW-1185">Reference proteome</keyword>
<sequence>MSASMSVNQQRLSSSIKRKLRNIDVPNDTPVVGYLEQGNVDKIIECYHTIKLT</sequence>
<evidence type="ECO:0000313" key="1">
    <source>
        <dbReference type="EnsemblMetazoa" id="RPRC000666-PA"/>
    </source>
</evidence>
<dbReference type="HOGENOM" id="CLU_3074755_0_0_1"/>
<organism evidence="1 2">
    <name type="scientific">Rhodnius prolixus</name>
    <name type="common">Triatomid bug</name>
    <dbReference type="NCBI Taxonomy" id="13249"/>
    <lineage>
        <taxon>Eukaryota</taxon>
        <taxon>Metazoa</taxon>
        <taxon>Ecdysozoa</taxon>
        <taxon>Arthropoda</taxon>
        <taxon>Hexapoda</taxon>
        <taxon>Insecta</taxon>
        <taxon>Pterygota</taxon>
        <taxon>Neoptera</taxon>
        <taxon>Paraneoptera</taxon>
        <taxon>Hemiptera</taxon>
        <taxon>Heteroptera</taxon>
        <taxon>Panheteroptera</taxon>
        <taxon>Cimicomorpha</taxon>
        <taxon>Reduviidae</taxon>
        <taxon>Triatominae</taxon>
        <taxon>Rhodnius</taxon>
    </lineage>
</organism>
<dbReference type="InParanoid" id="T1H9G3"/>